<dbReference type="GO" id="GO:0006231">
    <property type="term" value="P:dTMP biosynthetic process"/>
    <property type="evidence" value="ECO:0007669"/>
    <property type="project" value="UniProtKB-UniRule"/>
</dbReference>
<comment type="caution">
    <text evidence="2">The sequence shown here is derived from an EMBL/GenBank/DDBJ whole genome shotgun (WGS) entry which is preliminary data.</text>
</comment>
<organism evidence="2 3">
    <name type="scientific">Candidatus Collierbacteria bacterium GW2011_GWC2_45_15</name>
    <dbReference type="NCBI Taxonomy" id="1618394"/>
    <lineage>
        <taxon>Bacteria</taxon>
        <taxon>Candidatus Collieribacteriota</taxon>
    </lineage>
</organism>
<dbReference type="InterPro" id="IPR036098">
    <property type="entry name" value="Thymidylate_synthase_ThyX_sf"/>
</dbReference>
<dbReference type="Proteomes" id="UP000034214">
    <property type="component" value="Unassembled WGS sequence"/>
</dbReference>
<proteinExistence type="predicted"/>
<protein>
    <recommendedName>
        <fullName evidence="1">FAD-dependent thymidylate synthase</fullName>
        <ecNumber evidence="1">2.1.1.148</ecNumber>
    </recommendedName>
</protein>
<dbReference type="Pfam" id="PF02511">
    <property type="entry name" value="Thy1"/>
    <property type="match status" value="1"/>
</dbReference>
<dbReference type="PANTHER" id="PTHR34934">
    <property type="entry name" value="FLAVIN-DEPENDENT THYMIDYLATE SYNTHASE"/>
    <property type="match status" value="1"/>
</dbReference>
<dbReference type="PATRIC" id="fig|1618394.3.peg.711"/>
<dbReference type="Gene3D" id="3.30.70.3180">
    <property type="match status" value="2"/>
</dbReference>
<dbReference type="GO" id="GO:0050797">
    <property type="term" value="F:thymidylate synthase (FAD) activity"/>
    <property type="evidence" value="ECO:0007669"/>
    <property type="project" value="UniProtKB-UniRule"/>
</dbReference>
<dbReference type="GO" id="GO:0004799">
    <property type="term" value="F:thymidylate synthase activity"/>
    <property type="evidence" value="ECO:0007669"/>
    <property type="project" value="TreeGrafter"/>
</dbReference>
<evidence type="ECO:0000256" key="1">
    <source>
        <dbReference type="NCBIfam" id="TIGR02170"/>
    </source>
</evidence>
<dbReference type="EC" id="2.1.1.148" evidence="1"/>
<dbReference type="AlphaFoldDB" id="A0A0G1NTW9"/>
<dbReference type="EMBL" id="LCKM01000055">
    <property type="protein sequence ID" value="KKT96542.1"/>
    <property type="molecule type" value="Genomic_DNA"/>
</dbReference>
<dbReference type="GO" id="GO:0050660">
    <property type="term" value="F:flavin adenine dinucleotide binding"/>
    <property type="evidence" value="ECO:0007669"/>
    <property type="project" value="UniProtKB-UniRule"/>
</dbReference>
<dbReference type="Gene3D" id="6.10.140.450">
    <property type="match status" value="1"/>
</dbReference>
<dbReference type="InterPro" id="IPR003669">
    <property type="entry name" value="Thymidylate_synthase_ThyX"/>
</dbReference>
<dbReference type="PROSITE" id="PS51331">
    <property type="entry name" value="THYX"/>
    <property type="match status" value="1"/>
</dbReference>
<reference evidence="2 3" key="1">
    <citation type="journal article" date="2015" name="Nature">
        <title>rRNA introns, odd ribosomes, and small enigmatic genomes across a large radiation of phyla.</title>
        <authorList>
            <person name="Brown C.T."/>
            <person name="Hug L.A."/>
            <person name="Thomas B.C."/>
            <person name="Sharon I."/>
            <person name="Castelle C.J."/>
            <person name="Singh A."/>
            <person name="Wilkins M.J."/>
            <person name="Williams K.H."/>
            <person name="Banfield J.F."/>
        </authorList>
    </citation>
    <scope>NUCLEOTIDE SEQUENCE [LARGE SCALE GENOMIC DNA]</scope>
</reference>
<dbReference type="PANTHER" id="PTHR34934:SF1">
    <property type="entry name" value="FLAVIN-DEPENDENT THYMIDYLATE SYNTHASE"/>
    <property type="match status" value="1"/>
</dbReference>
<dbReference type="GO" id="GO:0070402">
    <property type="term" value="F:NADPH binding"/>
    <property type="evidence" value="ECO:0007669"/>
    <property type="project" value="TreeGrafter"/>
</dbReference>
<name>A0A0G1NTW9_9BACT</name>
<dbReference type="CDD" id="cd20175">
    <property type="entry name" value="ThyX"/>
    <property type="match status" value="1"/>
</dbReference>
<evidence type="ECO:0000313" key="2">
    <source>
        <dbReference type="EMBL" id="KKT96542.1"/>
    </source>
</evidence>
<gene>
    <name evidence="2" type="ORF">UW99_C0055G0009</name>
</gene>
<accession>A0A0G1NTW9</accession>
<dbReference type="SUPFAM" id="SSF69796">
    <property type="entry name" value="Thymidylate synthase-complementing protein Thy1"/>
    <property type="match status" value="1"/>
</dbReference>
<sequence>MEKEKRIPGLEIETESGYLPVINPEVYETKNGLAYLQEPGVAVISVPHVDLRGIQGFLDGFPEELGFRDYLKDPTPLPSAEALCKFAGQLCYESFGPSRTLNEHANKYFQNVKESGHGSVVEHANVTMLWWGISRSLTHELVRHRAGFGFSQVSQRYVGGKTLRFVERPEYANDPYLHQKFEDRIDRTQAEYEEMTDYLLAKQRSGDEILSAEYKTDLRKKVRQSARSLLPNETEAPIVITANIRAWRHFLSMRASEHAEVEIRRAAFEAYRALFTLAPILFGDFEVVHLPDGTHGVKSPYPKV</sequence>
<dbReference type="NCBIfam" id="TIGR02170">
    <property type="entry name" value="thyX"/>
    <property type="match status" value="1"/>
</dbReference>
<evidence type="ECO:0000313" key="3">
    <source>
        <dbReference type="Proteomes" id="UP000034214"/>
    </source>
</evidence>